<dbReference type="EMBL" id="BARV01035091">
    <property type="protein sequence ID" value="GAI53701.1"/>
    <property type="molecule type" value="Genomic_DNA"/>
</dbReference>
<sequence length="30" mass="3435">IAMPAGAKDKKKWSRTGYLLRYAKKQPVKT</sequence>
<reference evidence="1" key="1">
    <citation type="journal article" date="2014" name="Front. Microbiol.">
        <title>High frequency of phylogenetically diverse reductive dehalogenase-homologous genes in deep subseafloor sedimentary metagenomes.</title>
        <authorList>
            <person name="Kawai M."/>
            <person name="Futagami T."/>
            <person name="Toyoda A."/>
            <person name="Takaki Y."/>
            <person name="Nishi S."/>
            <person name="Hori S."/>
            <person name="Arai W."/>
            <person name="Tsubouchi T."/>
            <person name="Morono Y."/>
            <person name="Uchiyama I."/>
            <person name="Ito T."/>
            <person name="Fujiyama A."/>
            <person name="Inagaki F."/>
            <person name="Takami H."/>
        </authorList>
    </citation>
    <scope>NUCLEOTIDE SEQUENCE</scope>
    <source>
        <strain evidence="1">Expedition CK06-06</strain>
    </source>
</reference>
<accession>X1QFV9</accession>
<name>X1QFV9_9ZZZZ</name>
<organism evidence="1">
    <name type="scientific">marine sediment metagenome</name>
    <dbReference type="NCBI Taxonomy" id="412755"/>
    <lineage>
        <taxon>unclassified sequences</taxon>
        <taxon>metagenomes</taxon>
        <taxon>ecological metagenomes</taxon>
    </lineage>
</organism>
<feature type="non-terminal residue" evidence="1">
    <location>
        <position position="1"/>
    </location>
</feature>
<gene>
    <name evidence="1" type="ORF">S06H3_54808</name>
</gene>
<proteinExistence type="predicted"/>
<comment type="caution">
    <text evidence="1">The sequence shown here is derived from an EMBL/GenBank/DDBJ whole genome shotgun (WGS) entry which is preliminary data.</text>
</comment>
<evidence type="ECO:0000313" key="1">
    <source>
        <dbReference type="EMBL" id="GAI53701.1"/>
    </source>
</evidence>
<dbReference type="AlphaFoldDB" id="X1QFV9"/>
<protein>
    <submittedName>
        <fullName evidence="1">Uncharacterized protein</fullName>
    </submittedName>
</protein>